<evidence type="ECO:0000313" key="8">
    <source>
        <dbReference type="Proteomes" id="UP000515163"/>
    </source>
</evidence>
<evidence type="ECO:0000256" key="3">
    <source>
        <dbReference type="ARBA" id="ARBA00023053"/>
    </source>
</evidence>
<keyword evidence="2" id="KW-0769">Symport</keyword>
<evidence type="ECO:0000256" key="6">
    <source>
        <dbReference type="ARBA" id="ARBA00023201"/>
    </source>
</evidence>
<name>A0A6P8IGT7_ACTTE</name>
<dbReference type="PANTHER" id="PTHR45897:SF4">
    <property type="entry name" value="HIGH-AFFINITY CHOLINE TRANSPORTER 1"/>
    <property type="match status" value="1"/>
</dbReference>
<feature type="transmembrane region" description="Helical" evidence="7">
    <location>
        <begin position="132"/>
        <end position="154"/>
    </location>
</feature>
<keyword evidence="6" id="KW-0739">Sodium transport</keyword>
<keyword evidence="1" id="KW-0813">Transport</keyword>
<keyword evidence="7" id="KW-0812">Transmembrane</keyword>
<evidence type="ECO:0000256" key="1">
    <source>
        <dbReference type="ARBA" id="ARBA00022448"/>
    </source>
</evidence>
<feature type="transmembrane region" description="Helical" evidence="7">
    <location>
        <begin position="27"/>
        <end position="51"/>
    </location>
</feature>
<dbReference type="GeneID" id="116301080"/>
<dbReference type="InterPro" id="IPR052244">
    <property type="entry name" value="Choline_transporter"/>
</dbReference>
<keyword evidence="7" id="KW-1133">Transmembrane helix</keyword>
<keyword evidence="4" id="KW-0406">Ion transport</keyword>
<evidence type="ECO:0000256" key="4">
    <source>
        <dbReference type="ARBA" id="ARBA00023065"/>
    </source>
</evidence>
<dbReference type="Proteomes" id="UP000515163">
    <property type="component" value="Unplaced"/>
</dbReference>
<dbReference type="Gene3D" id="1.20.1730.10">
    <property type="entry name" value="Sodium/glucose cotransporter"/>
    <property type="match status" value="1"/>
</dbReference>
<dbReference type="GO" id="GO:0005307">
    <property type="term" value="F:choline:sodium symporter activity"/>
    <property type="evidence" value="ECO:0007669"/>
    <property type="project" value="TreeGrafter"/>
</dbReference>
<dbReference type="RefSeq" id="XP_031565939.1">
    <property type="nucleotide sequence ID" value="XM_031710079.1"/>
</dbReference>
<dbReference type="OrthoDB" id="546820at2759"/>
<keyword evidence="3" id="KW-0915">Sodium</keyword>
<dbReference type="GO" id="GO:0008292">
    <property type="term" value="P:acetylcholine biosynthetic process"/>
    <property type="evidence" value="ECO:0007669"/>
    <property type="project" value="TreeGrafter"/>
</dbReference>
<evidence type="ECO:0000256" key="2">
    <source>
        <dbReference type="ARBA" id="ARBA00022847"/>
    </source>
</evidence>
<dbReference type="AlphaFoldDB" id="A0A6P8IGT7"/>
<keyword evidence="7" id="KW-0472">Membrane</keyword>
<keyword evidence="5" id="KW-0325">Glycoprotein</keyword>
<accession>A0A6P8IGT7</accession>
<organism evidence="8 9">
    <name type="scientific">Actinia tenebrosa</name>
    <name type="common">Australian red waratah sea anemone</name>
    <dbReference type="NCBI Taxonomy" id="6105"/>
    <lineage>
        <taxon>Eukaryota</taxon>
        <taxon>Metazoa</taxon>
        <taxon>Cnidaria</taxon>
        <taxon>Anthozoa</taxon>
        <taxon>Hexacorallia</taxon>
        <taxon>Actiniaria</taxon>
        <taxon>Actiniidae</taxon>
        <taxon>Actinia</taxon>
    </lineage>
</organism>
<dbReference type="PANTHER" id="PTHR45897">
    <property type="entry name" value="HIGH-AFFINITY CHOLINE TRANSPORTER 1"/>
    <property type="match status" value="1"/>
</dbReference>
<keyword evidence="8" id="KW-1185">Reference proteome</keyword>
<evidence type="ECO:0000256" key="7">
    <source>
        <dbReference type="SAM" id="Phobius"/>
    </source>
</evidence>
<protein>
    <submittedName>
        <fullName evidence="9">High affinity choline transporter 1-like</fullName>
    </submittedName>
</protein>
<dbReference type="InterPro" id="IPR038377">
    <property type="entry name" value="Na/Glc_symporter_sf"/>
</dbReference>
<sequence>MHRKYSRGFTVELIATIRNKDIGGELAVVNCFWVIQVSVLVVGTLATLMGLTVADSVYSLFALCSDLVYVVLFPQLCCVTYVPHTNTYGSLAGYVLGLVLRVLEGEPVIGLQPTIKYPYYPDVHDQMFPFRTLLAMACSFVDIVVVSYLMRYLFKKEILPMSMDFPHCFRDYDLKHHEKPKKC</sequence>
<gene>
    <name evidence="9" type="primary">LOC116301080</name>
</gene>
<evidence type="ECO:0000256" key="5">
    <source>
        <dbReference type="ARBA" id="ARBA00023180"/>
    </source>
</evidence>
<dbReference type="KEGG" id="aten:116301080"/>
<evidence type="ECO:0000313" key="9">
    <source>
        <dbReference type="RefSeq" id="XP_031565939.1"/>
    </source>
</evidence>
<proteinExistence type="predicted"/>
<dbReference type="GO" id="GO:0005886">
    <property type="term" value="C:plasma membrane"/>
    <property type="evidence" value="ECO:0007669"/>
    <property type="project" value="TreeGrafter"/>
</dbReference>
<reference evidence="9" key="1">
    <citation type="submission" date="2025-08" db="UniProtKB">
        <authorList>
            <consortium name="RefSeq"/>
        </authorList>
    </citation>
    <scope>IDENTIFICATION</scope>
    <source>
        <tissue evidence="9">Tentacle</tissue>
    </source>
</reference>
<dbReference type="InParanoid" id="A0A6P8IGT7"/>